<reference evidence="13" key="1">
    <citation type="submission" date="2021-01" db="EMBL/GenBank/DDBJ databases">
        <title>Diatom-associated Roseobacters Show Island Model of Population Structure.</title>
        <authorList>
            <person name="Qu L."/>
            <person name="Feng X."/>
            <person name="Chen Y."/>
            <person name="Li L."/>
            <person name="Wang X."/>
            <person name="Hu Z."/>
            <person name="Wang H."/>
            <person name="Luo H."/>
        </authorList>
    </citation>
    <scope>NUCLEOTIDE SEQUENCE</scope>
    <source>
        <strain evidence="13">SM26-45</strain>
    </source>
</reference>
<sequence>MRKILTVMAALAAGPAVAQQAADAVQPEATTSGGFAAMSPQVAAALQAKEDGVPVQGKTWMVAAANPHAVQAGADVLAAGGTAADALVAVQTVLGLVEPQSSGLGGGAFLVWYDAASNRLTTLDGRETAPLAATPKRFLDADGEPLKFYDAVVGGLSVGVPGTPALLATAQANWGKSNWSDLLQPAIELAEGGFEVSPRLAALVAEDAERLARFDSTASYFLPQGQPLQAGARLTNMAYADTLRTLADDPRAFYTGAIAQDIVDTVNAAVPAGGLLSKLDFTLYAARERDAVCAPFQGHEVCGMGPPSSGALTVGQILGMLDHYDLSALDPADPQAWRLIGDASRLAFADRGRYMADSDFVPMPTAGLVDPAYLAGRAKLLAGDDALPQVSPGNPAWDHAMLLWADDESIELPSTSHISIVDSYGNVASMTTTIENGFGSRLMVRGFLLNNELTDFSFRTHSDGVPIANRLEPGKRPRSSMAPTIVMKDGAPVLAIGSPGGSRIIGYVAQAIIAHLAWGMDVQQAVAMPHAVNRFGTYDLEAGTTAADLQGPLGDMGFEVKTQDLNSGLHAIEIGDGLQGGADPRREGIALGD</sequence>
<evidence type="ECO:0000256" key="11">
    <source>
        <dbReference type="RuleBase" id="RU368036"/>
    </source>
</evidence>
<keyword evidence="7 11" id="KW-0012">Acyltransferase</keyword>
<evidence type="ECO:0000256" key="7">
    <source>
        <dbReference type="ARBA" id="ARBA00023315"/>
    </source>
</evidence>
<evidence type="ECO:0000256" key="6">
    <source>
        <dbReference type="ARBA" id="ARBA00023145"/>
    </source>
</evidence>
<evidence type="ECO:0000313" key="14">
    <source>
        <dbReference type="Proteomes" id="UP000809337"/>
    </source>
</evidence>
<comment type="subunit">
    <text evidence="11">This enzyme consists of two polypeptide chains, which are synthesized in precursor form from a single polypeptide.</text>
</comment>
<dbReference type="InterPro" id="IPR051792">
    <property type="entry name" value="GGT_bact"/>
</dbReference>
<feature type="binding site" evidence="10">
    <location>
        <position position="126"/>
    </location>
    <ligand>
        <name>L-glutamate</name>
        <dbReference type="ChEBI" id="CHEBI:29985"/>
    </ligand>
</feature>
<gene>
    <name evidence="13" type="primary">ggt</name>
    <name evidence="13" type="ORF">JQX14_18695</name>
</gene>
<name>A0A9Q2P540_9RHOB</name>
<comment type="pathway">
    <text evidence="11">Sulfur metabolism; glutathione metabolism.</text>
</comment>
<organism evidence="13 14">
    <name type="scientific">Pseudosulfitobacter pseudonitzschiae</name>
    <dbReference type="NCBI Taxonomy" id="1402135"/>
    <lineage>
        <taxon>Bacteria</taxon>
        <taxon>Pseudomonadati</taxon>
        <taxon>Pseudomonadota</taxon>
        <taxon>Alphaproteobacteria</taxon>
        <taxon>Rhodobacterales</taxon>
        <taxon>Roseobacteraceae</taxon>
        <taxon>Pseudosulfitobacter</taxon>
    </lineage>
</organism>
<evidence type="ECO:0000256" key="4">
    <source>
        <dbReference type="ARBA" id="ARBA00022679"/>
    </source>
</evidence>
<dbReference type="AlphaFoldDB" id="A0A9Q2P540"/>
<dbReference type="GO" id="GO:0006750">
    <property type="term" value="P:glutathione biosynthetic process"/>
    <property type="evidence" value="ECO:0007669"/>
    <property type="project" value="UniProtKB-KW"/>
</dbReference>
<feature type="binding site" evidence="10">
    <location>
        <position position="455"/>
    </location>
    <ligand>
        <name>L-glutamate</name>
        <dbReference type="ChEBI" id="CHEBI:29985"/>
    </ligand>
</feature>
<keyword evidence="4 11" id="KW-0808">Transferase</keyword>
<comment type="catalytic activity">
    <reaction evidence="8 11">
        <text>an N-terminal (5-L-glutamyl)-[peptide] + an alpha-amino acid = 5-L-glutamyl amino acid + an N-terminal L-alpha-aminoacyl-[peptide]</text>
        <dbReference type="Rhea" id="RHEA:23904"/>
        <dbReference type="Rhea" id="RHEA-COMP:9780"/>
        <dbReference type="Rhea" id="RHEA-COMP:9795"/>
        <dbReference type="ChEBI" id="CHEBI:77644"/>
        <dbReference type="ChEBI" id="CHEBI:78597"/>
        <dbReference type="ChEBI" id="CHEBI:78599"/>
        <dbReference type="ChEBI" id="CHEBI:78608"/>
        <dbReference type="EC" id="2.3.2.2"/>
    </reaction>
</comment>
<dbReference type="GO" id="GO:0103068">
    <property type="term" value="F:leukotriene C4 gamma-glutamyl transferase activity"/>
    <property type="evidence" value="ECO:0007669"/>
    <property type="project" value="UniProtKB-EC"/>
</dbReference>
<evidence type="ECO:0000256" key="5">
    <source>
        <dbReference type="ARBA" id="ARBA00022801"/>
    </source>
</evidence>
<dbReference type="InterPro" id="IPR043138">
    <property type="entry name" value="GGT_lsub"/>
</dbReference>
<dbReference type="GO" id="GO:0036374">
    <property type="term" value="F:glutathione hydrolase activity"/>
    <property type="evidence" value="ECO:0007669"/>
    <property type="project" value="UniProtKB-UniRule"/>
</dbReference>
<dbReference type="Gene3D" id="1.10.246.130">
    <property type="match status" value="1"/>
</dbReference>
<evidence type="ECO:0000256" key="2">
    <source>
        <dbReference type="ARBA" id="ARBA00001089"/>
    </source>
</evidence>
<dbReference type="EC" id="2.3.2.2" evidence="11"/>
<dbReference type="EC" id="3.4.19.13" evidence="11"/>
<comment type="caution">
    <text evidence="13">The sequence shown here is derived from an EMBL/GenBank/DDBJ whole genome shotgun (WGS) entry which is preliminary data.</text>
</comment>
<dbReference type="InterPro" id="IPR000101">
    <property type="entry name" value="GGT_peptidase"/>
</dbReference>
<dbReference type="Proteomes" id="UP000809337">
    <property type="component" value="Unassembled WGS sequence"/>
</dbReference>
<evidence type="ECO:0000256" key="3">
    <source>
        <dbReference type="ARBA" id="ARBA00009381"/>
    </source>
</evidence>
<comment type="similarity">
    <text evidence="3 11">Belongs to the gamma-glutamyltransferase family.</text>
</comment>
<feature type="signal peptide" evidence="12">
    <location>
        <begin position="1"/>
        <end position="18"/>
    </location>
</feature>
<proteinExistence type="inferred from homology"/>
<dbReference type="GO" id="GO:0006751">
    <property type="term" value="P:glutathione catabolic process"/>
    <property type="evidence" value="ECO:0007669"/>
    <property type="project" value="UniProtKB-UniRule"/>
</dbReference>
<dbReference type="PANTHER" id="PTHR43199">
    <property type="entry name" value="GLUTATHIONE HYDROLASE"/>
    <property type="match status" value="1"/>
</dbReference>
<keyword evidence="6 11" id="KW-0865">Zymogen</keyword>
<feature type="active site" description="Nucleophile" evidence="9">
    <location>
        <position position="415"/>
    </location>
</feature>
<evidence type="ECO:0000313" key="13">
    <source>
        <dbReference type="EMBL" id="MBM2356587.1"/>
    </source>
</evidence>
<evidence type="ECO:0000256" key="9">
    <source>
        <dbReference type="PIRSR" id="PIRSR600101-1"/>
    </source>
</evidence>
<dbReference type="PANTHER" id="PTHR43199:SF1">
    <property type="entry name" value="GLUTATHIONE HYDROLASE PROENZYME"/>
    <property type="match status" value="1"/>
</dbReference>
<dbReference type="RefSeq" id="WP_231035504.1">
    <property type="nucleotide sequence ID" value="NZ_JAJNGX010000017.1"/>
</dbReference>
<dbReference type="Pfam" id="PF01019">
    <property type="entry name" value="G_glu_transpept"/>
    <property type="match status" value="1"/>
</dbReference>
<comment type="catalytic activity">
    <reaction evidence="2 11">
        <text>glutathione + H2O = L-cysteinylglycine + L-glutamate</text>
        <dbReference type="Rhea" id="RHEA:28807"/>
        <dbReference type="ChEBI" id="CHEBI:15377"/>
        <dbReference type="ChEBI" id="CHEBI:29985"/>
        <dbReference type="ChEBI" id="CHEBI:57925"/>
        <dbReference type="ChEBI" id="CHEBI:61694"/>
        <dbReference type="EC" id="3.4.19.13"/>
    </reaction>
</comment>
<dbReference type="InterPro" id="IPR029055">
    <property type="entry name" value="Ntn_hydrolases_N"/>
</dbReference>
<keyword evidence="5 11" id="KW-0378">Hydrolase</keyword>
<dbReference type="SUPFAM" id="SSF56235">
    <property type="entry name" value="N-terminal nucleophile aminohydrolases (Ntn hydrolases)"/>
    <property type="match status" value="1"/>
</dbReference>
<dbReference type="InterPro" id="IPR043137">
    <property type="entry name" value="GGT_ssub_C"/>
</dbReference>
<feature type="binding site" evidence="10">
    <location>
        <position position="501"/>
    </location>
    <ligand>
        <name>L-glutamate</name>
        <dbReference type="ChEBI" id="CHEBI:29985"/>
    </ligand>
</feature>
<comment type="catalytic activity">
    <reaction evidence="1 11">
        <text>an S-substituted glutathione + H2O = an S-substituted L-cysteinylglycine + L-glutamate</text>
        <dbReference type="Rhea" id="RHEA:59468"/>
        <dbReference type="ChEBI" id="CHEBI:15377"/>
        <dbReference type="ChEBI" id="CHEBI:29985"/>
        <dbReference type="ChEBI" id="CHEBI:90779"/>
        <dbReference type="ChEBI" id="CHEBI:143103"/>
        <dbReference type="EC" id="3.4.19.13"/>
    </reaction>
</comment>
<feature type="chain" id="PRO_5040512466" description="Glutathione hydrolase proenzyme" evidence="12">
    <location>
        <begin position="19"/>
        <end position="593"/>
    </location>
</feature>
<dbReference type="PRINTS" id="PR01210">
    <property type="entry name" value="GGTRANSPTASE"/>
</dbReference>
<evidence type="ECO:0000256" key="8">
    <source>
        <dbReference type="ARBA" id="ARBA00047417"/>
    </source>
</evidence>
<keyword evidence="11" id="KW-0317">Glutathione biosynthesis</keyword>
<dbReference type="EMBL" id="JAFBWN010000017">
    <property type="protein sequence ID" value="MBM2356587.1"/>
    <property type="molecule type" value="Genomic_DNA"/>
</dbReference>
<accession>A0A9Q2P540</accession>
<keyword evidence="12" id="KW-0732">Signal</keyword>
<dbReference type="Gene3D" id="3.60.20.40">
    <property type="match status" value="1"/>
</dbReference>
<feature type="binding site" evidence="10">
    <location>
        <begin position="479"/>
        <end position="480"/>
    </location>
    <ligand>
        <name>L-glutamate</name>
        <dbReference type="ChEBI" id="CHEBI:29985"/>
    </ligand>
</feature>
<evidence type="ECO:0000256" key="12">
    <source>
        <dbReference type="SAM" id="SignalP"/>
    </source>
</evidence>
<evidence type="ECO:0000256" key="1">
    <source>
        <dbReference type="ARBA" id="ARBA00001049"/>
    </source>
</evidence>
<evidence type="ECO:0000256" key="10">
    <source>
        <dbReference type="PIRSR" id="PIRSR600101-2"/>
    </source>
</evidence>
<dbReference type="NCBIfam" id="TIGR00066">
    <property type="entry name" value="g_glut_trans"/>
    <property type="match status" value="1"/>
</dbReference>
<comment type="PTM">
    <text evidence="11">Cleaved by autocatalysis into a large and a small subunit.</text>
</comment>
<protein>
    <recommendedName>
        <fullName evidence="11">Glutathione hydrolase proenzyme</fullName>
        <ecNumber evidence="11">2.3.2.2</ecNumber>
        <ecNumber evidence="11">3.4.19.13</ecNumber>
    </recommendedName>
    <component>
        <recommendedName>
            <fullName evidence="11">Glutathione hydrolase large chain</fullName>
        </recommendedName>
    </component>
    <component>
        <recommendedName>
            <fullName evidence="11">Glutathione hydrolase small chain</fullName>
        </recommendedName>
    </component>
</protein>